<dbReference type="PANTHER" id="PTHR37483">
    <property type="entry name" value="UPF0125 PROTEIN RATB"/>
    <property type="match status" value="1"/>
</dbReference>
<name>A0A4R2KM33_9GAMM</name>
<dbReference type="EMBL" id="SLWX01000023">
    <property type="protein sequence ID" value="TCO71088.1"/>
    <property type="molecule type" value="Genomic_DNA"/>
</dbReference>
<comment type="similarity">
    <text evidence="1 2">Belongs to the UPF0125 (RnfH) family.</text>
</comment>
<dbReference type="RefSeq" id="WP_117319581.1">
    <property type="nucleotide sequence ID" value="NZ_QQSW01000030.1"/>
</dbReference>
<organism evidence="3 4">
    <name type="scientific">Chromatocurvus halotolerans</name>
    <dbReference type="NCBI Taxonomy" id="1132028"/>
    <lineage>
        <taxon>Bacteria</taxon>
        <taxon>Pseudomonadati</taxon>
        <taxon>Pseudomonadota</taxon>
        <taxon>Gammaproteobacteria</taxon>
        <taxon>Cellvibrionales</taxon>
        <taxon>Halieaceae</taxon>
        <taxon>Chromatocurvus</taxon>
    </lineage>
</organism>
<proteinExistence type="inferred from homology"/>
<sequence>MTASPDRSLELETGKDETLAVEVAYALPDRQRILQIEVTPGTTALEAIRQSAIEQEFPGLHVDETSAMGIFGQAVKSTQELQNGDRVEIYRPLLIDPKEVRRARAAKARKGAAGDVPD</sequence>
<dbReference type="InterPro" id="IPR016155">
    <property type="entry name" value="Mopterin_synth/thiamin_S_b"/>
</dbReference>
<dbReference type="InterPro" id="IPR037021">
    <property type="entry name" value="RnfH_sf"/>
</dbReference>
<gene>
    <name evidence="3" type="ORF">EV688_12320</name>
</gene>
<keyword evidence="4" id="KW-1185">Reference proteome</keyword>
<dbReference type="InterPro" id="IPR005346">
    <property type="entry name" value="RnfH"/>
</dbReference>
<dbReference type="AlphaFoldDB" id="A0A4R2KM33"/>
<evidence type="ECO:0000313" key="3">
    <source>
        <dbReference type="EMBL" id="TCO71088.1"/>
    </source>
</evidence>
<dbReference type="OrthoDB" id="9796575at2"/>
<accession>A0A4R2KM33</accession>
<evidence type="ECO:0000256" key="2">
    <source>
        <dbReference type="HAMAP-Rule" id="MF_00460"/>
    </source>
</evidence>
<protein>
    <recommendedName>
        <fullName evidence="2">UPF0125 protein EV688_12320</fullName>
    </recommendedName>
</protein>
<evidence type="ECO:0000313" key="4">
    <source>
        <dbReference type="Proteomes" id="UP000294980"/>
    </source>
</evidence>
<dbReference type="Pfam" id="PF03658">
    <property type="entry name" value="Ub-RnfH"/>
    <property type="match status" value="1"/>
</dbReference>
<evidence type="ECO:0000256" key="1">
    <source>
        <dbReference type="ARBA" id="ARBA00010645"/>
    </source>
</evidence>
<dbReference type="Proteomes" id="UP000294980">
    <property type="component" value="Unassembled WGS sequence"/>
</dbReference>
<dbReference type="SUPFAM" id="SSF54285">
    <property type="entry name" value="MoaD/ThiS"/>
    <property type="match status" value="1"/>
</dbReference>
<reference evidence="3 4" key="1">
    <citation type="submission" date="2019-03" db="EMBL/GenBank/DDBJ databases">
        <title>Genomic Encyclopedia of Type Strains, Phase IV (KMG-IV): sequencing the most valuable type-strain genomes for metagenomic binning, comparative biology and taxonomic classification.</title>
        <authorList>
            <person name="Goeker M."/>
        </authorList>
    </citation>
    <scope>NUCLEOTIDE SEQUENCE [LARGE SCALE GENOMIC DNA]</scope>
    <source>
        <strain evidence="3 4">DSM 23344</strain>
    </source>
</reference>
<dbReference type="PANTHER" id="PTHR37483:SF1">
    <property type="entry name" value="UPF0125 PROTEIN RATB"/>
    <property type="match status" value="1"/>
</dbReference>
<dbReference type="NCBIfam" id="NF002490">
    <property type="entry name" value="PRK01777.1"/>
    <property type="match status" value="1"/>
</dbReference>
<dbReference type="Gene3D" id="3.10.20.280">
    <property type="entry name" value="RnfH-like"/>
    <property type="match status" value="1"/>
</dbReference>
<dbReference type="HAMAP" id="MF_00460">
    <property type="entry name" value="UPF0125_RnfH"/>
    <property type="match status" value="1"/>
</dbReference>
<comment type="caution">
    <text evidence="3">The sequence shown here is derived from an EMBL/GenBank/DDBJ whole genome shotgun (WGS) entry which is preliminary data.</text>
</comment>